<evidence type="ECO:0000313" key="10">
    <source>
        <dbReference type="Proteomes" id="UP001221898"/>
    </source>
</evidence>
<feature type="domain" description="LEM" evidence="7">
    <location>
        <begin position="88"/>
        <end position="132"/>
    </location>
</feature>
<feature type="compositionally biased region" description="Acidic residues" evidence="6">
    <location>
        <begin position="145"/>
        <end position="159"/>
    </location>
</feature>
<dbReference type="GO" id="GO:0005635">
    <property type="term" value="C:nuclear envelope"/>
    <property type="evidence" value="ECO:0007669"/>
    <property type="project" value="UniProtKB-ARBA"/>
</dbReference>
<dbReference type="Pfam" id="PF03020">
    <property type="entry name" value="LEM"/>
    <property type="match status" value="1"/>
</dbReference>
<reference evidence="9" key="1">
    <citation type="journal article" date="2023" name="Science">
        <title>Genome structures resolve the early diversification of teleost fishes.</title>
        <authorList>
            <person name="Parey E."/>
            <person name="Louis A."/>
            <person name="Montfort J."/>
            <person name="Bouchez O."/>
            <person name="Roques C."/>
            <person name="Iampietro C."/>
            <person name="Lluch J."/>
            <person name="Castinel A."/>
            <person name="Donnadieu C."/>
            <person name="Desvignes T."/>
            <person name="Floi Bucao C."/>
            <person name="Jouanno E."/>
            <person name="Wen M."/>
            <person name="Mejri S."/>
            <person name="Dirks R."/>
            <person name="Jansen H."/>
            <person name="Henkel C."/>
            <person name="Chen W.J."/>
            <person name="Zahm M."/>
            <person name="Cabau C."/>
            <person name="Klopp C."/>
            <person name="Thompson A.W."/>
            <person name="Robinson-Rechavi M."/>
            <person name="Braasch I."/>
            <person name="Lecointre G."/>
            <person name="Bobe J."/>
            <person name="Postlethwait J.H."/>
            <person name="Berthelot C."/>
            <person name="Roest Crollius H."/>
            <person name="Guiguen Y."/>
        </authorList>
    </citation>
    <scope>NUCLEOTIDE SEQUENCE</scope>
    <source>
        <strain evidence="9">NC1722</strain>
    </source>
</reference>
<feature type="compositionally biased region" description="Acidic residues" evidence="6">
    <location>
        <begin position="70"/>
        <end position="90"/>
    </location>
</feature>
<evidence type="ECO:0000256" key="1">
    <source>
        <dbReference type="ARBA" id="ARBA00007744"/>
    </source>
</evidence>
<dbReference type="InterPro" id="IPR051656">
    <property type="entry name" value="LEM_domain"/>
</dbReference>
<dbReference type="PROSITE" id="PS50954">
    <property type="entry name" value="LEM"/>
    <property type="match status" value="1"/>
</dbReference>
<dbReference type="Pfam" id="PF08198">
    <property type="entry name" value="Thymopoietin"/>
    <property type="match status" value="1"/>
</dbReference>
<keyword evidence="3" id="KW-0597">Phosphoprotein</keyword>
<feature type="compositionally biased region" description="Pro residues" evidence="6">
    <location>
        <begin position="272"/>
        <end position="281"/>
    </location>
</feature>
<proteinExistence type="inferred from homology"/>
<feature type="compositionally biased region" description="Polar residues" evidence="6">
    <location>
        <begin position="173"/>
        <end position="189"/>
    </location>
</feature>
<evidence type="ECO:0000313" key="9">
    <source>
        <dbReference type="EMBL" id="KAJ8377698.1"/>
    </source>
</evidence>
<dbReference type="InterPro" id="IPR003887">
    <property type="entry name" value="LEM_dom"/>
</dbReference>
<feature type="region of interest" description="Disordered" evidence="6">
    <location>
        <begin position="266"/>
        <end position="285"/>
    </location>
</feature>
<evidence type="ECO:0000256" key="6">
    <source>
        <dbReference type="SAM" id="MobiDB-lite"/>
    </source>
</evidence>
<feature type="region of interest" description="Disordered" evidence="6">
    <location>
        <begin position="454"/>
        <end position="486"/>
    </location>
</feature>
<dbReference type="AlphaFoldDB" id="A0AAD7RCR4"/>
<feature type="region of interest" description="Disordered" evidence="6">
    <location>
        <begin position="126"/>
        <end position="200"/>
    </location>
</feature>
<dbReference type="InterPro" id="IPR013146">
    <property type="entry name" value="LEM-like_dom"/>
</dbReference>
<evidence type="ECO:0000259" key="8">
    <source>
        <dbReference type="PROSITE" id="PS50955"/>
    </source>
</evidence>
<sequence>MPVFVEDPAQFSKQRLKSALVAHNVDLPAGESKKRVYLELYLKHVSTKRAADFSSDEEEQVTENHAEEPSVQEEEEEEKEEQQEEPDDMDVTQLTDDELKAQLLQYGVKAGPIVASTRALYEKKLQRLLDPVPQPKQNGMGEADQYSDSDEEEADESGSDCEHPGPEPVVVATTGSSHGQLSSSQVGTRSQEDENYRYPQCFLPSSRMRVRCEPASANHRTSGDEFDSVAKGTRVSVTRSGSAQSSSSSSASLPVGTRVVQQHRPVEGGRPALPPPSPPPSFTSTYIPGSFSITQMVEEGSVCLVTIAMGSAMESSSRGSCERKPPLLPDLVRQDTRRKDKCTMTNRSLLASSRVSLFKLQLKAPMTDVLTEMFPGENRPPTGISATRLRPIKGAAGRPVQFKYPDSPGAVERQELQRRLVPVWFQALVFLGVAGLIYLICNLSQGAELVEEPLPLPEPQDAPASCSLGRSNSSPSASLRGQGWGV</sequence>
<protein>
    <recommendedName>
        <fullName evidence="11">LEM domain-containing protein</fullName>
    </recommendedName>
</protein>
<dbReference type="InterPro" id="IPR011015">
    <property type="entry name" value="LEM/LEM-like_dom_sf"/>
</dbReference>
<keyword evidence="4" id="KW-0007">Acetylation</keyword>
<dbReference type="PROSITE" id="PS50955">
    <property type="entry name" value="LEM_LIKE"/>
    <property type="match status" value="1"/>
</dbReference>
<feature type="region of interest" description="Disordered" evidence="6">
    <location>
        <begin position="48"/>
        <end position="97"/>
    </location>
</feature>
<feature type="region of interest" description="Disordered" evidence="6">
    <location>
        <begin position="235"/>
        <end position="257"/>
    </location>
</feature>
<dbReference type="Proteomes" id="UP001221898">
    <property type="component" value="Unassembled WGS sequence"/>
</dbReference>
<dbReference type="PANTHER" id="PTHR12019:SF22">
    <property type="entry name" value="LAMINA-ASSOCIATED POLYPEPTIDE 2, ISOFORMS BETA_GAMMA"/>
    <property type="match status" value="1"/>
</dbReference>
<name>A0AAD7RCR4_9TELE</name>
<evidence type="ECO:0008006" key="11">
    <source>
        <dbReference type="Google" id="ProtNLM"/>
    </source>
</evidence>
<evidence type="ECO:0000256" key="3">
    <source>
        <dbReference type="ARBA" id="ARBA00022553"/>
    </source>
</evidence>
<dbReference type="GO" id="GO:0003677">
    <property type="term" value="F:DNA binding"/>
    <property type="evidence" value="ECO:0007669"/>
    <property type="project" value="UniProtKB-KW"/>
</dbReference>
<dbReference type="Gene3D" id="1.10.720.40">
    <property type="match status" value="2"/>
</dbReference>
<comment type="similarity">
    <text evidence="1">Belongs to the LEM family.</text>
</comment>
<dbReference type="SMART" id="SM01261">
    <property type="entry name" value="Thymopoietin"/>
    <property type="match status" value="1"/>
</dbReference>
<evidence type="ECO:0000256" key="2">
    <source>
        <dbReference type="ARBA" id="ARBA00022481"/>
    </source>
</evidence>
<organism evidence="9 10">
    <name type="scientific">Aldrovandia affinis</name>
    <dbReference type="NCBI Taxonomy" id="143900"/>
    <lineage>
        <taxon>Eukaryota</taxon>
        <taxon>Metazoa</taxon>
        <taxon>Chordata</taxon>
        <taxon>Craniata</taxon>
        <taxon>Vertebrata</taxon>
        <taxon>Euteleostomi</taxon>
        <taxon>Actinopterygii</taxon>
        <taxon>Neopterygii</taxon>
        <taxon>Teleostei</taxon>
        <taxon>Notacanthiformes</taxon>
        <taxon>Halosauridae</taxon>
        <taxon>Aldrovandia</taxon>
    </lineage>
</organism>
<feature type="domain" description="LEM-like" evidence="8">
    <location>
        <begin position="5"/>
        <end position="48"/>
    </location>
</feature>
<keyword evidence="5" id="KW-0238">DNA-binding</keyword>
<dbReference type="EMBL" id="JAINUG010000343">
    <property type="protein sequence ID" value="KAJ8377698.1"/>
    <property type="molecule type" value="Genomic_DNA"/>
</dbReference>
<comment type="caution">
    <text evidence="9">The sequence shown here is derived from an EMBL/GenBank/DDBJ whole genome shotgun (WGS) entry which is preliminary data.</text>
</comment>
<feature type="compositionally biased region" description="Polar residues" evidence="6">
    <location>
        <begin position="468"/>
        <end position="479"/>
    </location>
</feature>
<dbReference type="CDD" id="cd12940">
    <property type="entry name" value="LEM_LAP2_LEMD1"/>
    <property type="match status" value="1"/>
</dbReference>
<dbReference type="SMART" id="SM00540">
    <property type="entry name" value="LEM"/>
    <property type="match status" value="1"/>
</dbReference>
<feature type="compositionally biased region" description="Low complexity" evidence="6">
    <location>
        <begin position="240"/>
        <end position="252"/>
    </location>
</feature>
<dbReference type="SUPFAM" id="SSF63451">
    <property type="entry name" value="LEM domain"/>
    <property type="match status" value="2"/>
</dbReference>
<gene>
    <name evidence="9" type="ORF">AAFF_G00254790</name>
</gene>
<accession>A0AAD7RCR4</accession>
<keyword evidence="10" id="KW-1185">Reference proteome</keyword>
<evidence type="ECO:0000256" key="4">
    <source>
        <dbReference type="ARBA" id="ARBA00022990"/>
    </source>
</evidence>
<evidence type="ECO:0000259" key="7">
    <source>
        <dbReference type="PROSITE" id="PS50954"/>
    </source>
</evidence>
<dbReference type="PANTHER" id="PTHR12019">
    <property type="entry name" value="LAMINA-ASSOCIATED POLYPEPTIDE THYMOPOIETIN"/>
    <property type="match status" value="1"/>
</dbReference>
<keyword evidence="2" id="KW-0488">Methylation</keyword>
<evidence type="ECO:0000256" key="5">
    <source>
        <dbReference type="ARBA" id="ARBA00023125"/>
    </source>
</evidence>
<dbReference type="FunFam" id="1.10.720.40:FF:000001">
    <property type="entry name" value="LEM domain containing 2, isoform CRA_a"/>
    <property type="match status" value="2"/>
</dbReference>